<keyword evidence="6 13" id="KW-1133">Transmembrane helix</keyword>
<dbReference type="Pfam" id="PF00067">
    <property type="entry name" value="p450"/>
    <property type="match status" value="1"/>
</dbReference>
<organism evidence="14 15">
    <name type="scientific">Papaver atlanticum</name>
    <dbReference type="NCBI Taxonomy" id="357466"/>
    <lineage>
        <taxon>Eukaryota</taxon>
        <taxon>Viridiplantae</taxon>
        <taxon>Streptophyta</taxon>
        <taxon>Embryophyta</taxon>
        <taxon>Tracheophyta</taxon>
        <taxon>Spermatophyta</taxon>
        <taxon>Magnoliopsida</taxon>
        <taxon>Ranunculales</taxon>
        <taxon>Papaveraceae</taxon>
        <taxon>Papaveroideae</taxon>
        <taxon>Papaver</taxon>
    </lineage>
</organism>
<accession>A0AAD4SAX1</accession>
<dbReference type="AlphaFoldDB" id="A0AAD4SAX1"/>
<evidence type="ECO:0000256" key="8">
    <source>
        <dbReference type="ARBA" id="ARBA00023004"/>
    </source>
</evidence>
<keyword evidence="5 11" id="KW-0479">Metal-binding</keyword>
<dbReference type="GO" id="GO:0004497">
    <property type="term" value="F:monooxygenase activity"/>
    <property type="evidence" value="ECO:0007669"/>
    <property type="project" value="UniProtKB-KW"/>
</dbReference>
<keyword evidence="8 11" id="KW-0408">Iron</keyword>
<keyword evidence="7 12" id="KW-0560">Oxidoreductase</keyword>
<dbReference type="GO" id="GO:0005506">
    <property type="term" value="F:iron ion binding"/>
    <property type="evidence" value="ECO:0007669"/>
    <property type="project" value="InterPro"/>
</dbReference>
<evidence type="ECO:0000256" key="10">
    <source>
        <dbReference type="ARBA" id="ARBA00023136"/>
    </source>
</evidence>
<dbReference type="InterPro" id="IPR002401">
    <property type="entry name" value="Cyt_P450_E_grp-I"/>
</dbReference>
<evidence type="ECO:0000256" key="1">
    <source>
        <dbReference type="ARBA" id="ARBA00004370"/>
    </source>
</evidence>
<dbReference type="PRINTS" id="PR00463">
    <property type="entry name" value="EP450I"/>
</dbReference>
<comment type="caution">
    <text evidence="14">The sequence shown here is derived from an EMBL/GenBank/DDBJ whole genome shotgun (WGS) entry which is preliminary data.</text>
</comment>
<dbReference type="EMBL" id="JAJJMB010012161">
    <property type="protein sequence ID" value="KAI3885280.1"/>
    <property type="molecule type" value="Genomic_DNA"/>
</dbReference>
<evidence type="ECO:0000256" key="11">
    <source>
        <dbReference type="PIRSR" id="PIRSR602401-1"/>
    </source>
</evidence>
<dbReference type="SUPFAM" id="SSF48264">
    <property type="entry name" value="Cytochrome P450"/>
    <property type="match status" value="1"/>
</dbReference>
<evidence type="ECO:0000256" key="6">
    <source>
        <dbReference type="ARBA" id="ARBA00022989"/>
    </source>
</evidence>
<evidence type="ECO:0008006" key="16">
    <source>
        <dbReference type="Google" id="ProtNLM"/>
    </source>
</evidence>
<evidence type="ECO:0000256" key="7">
    <source>
        <dbReference type="ARBA" id="ARBA00023002"/>
    </source>
</evidence>
<evidence type="ECO:0000256" key="2">
    <source>
        <dbReference type="ARBA" id="ARBA00010617"/>
    </source>
</evidence>
<evidence type="ECO:0000256" key="3">
    <source>
        <dbReference type="ARBA" id="ARBA00022617"/>
    </source>
</evidence>
<dbReference type="PROSITE" id="PS00086">
    <property type="entry name" value="CYTOCHROME_P450"/>
    <property type="match status" value="1"/>
</dbReference>
<dbReference type="Proteomes" id="UP001202328">
    <property type="component" value="Unassembled WGS sequence"/>
</dbReference>
<dbReference type="Gene3D" id="1.10.630.10">
    <property type="entry name" value="Cytochrome P450"/>
    <property type="match status" value="1"/>
</dbReference>
<keyword evidence="9 12" id="KW-0503">Monooxygenase</keyword>
<keyword evidence="3 11" id="KW-0349">Heme</keyword>
<name>A0AAD4SAX1_9MAGN</name>
<protein>
    <recommendedName>
        <fullName evidence="16">Cytochrome P450</fullName>
    </recommendedName>
</protein>
<dbReference type="GO" id="GO:0016020">
    <property type="term" value="C:membrane"/>
    <property type="evidence" value="ECO:0007669"/>
    <property type="project" value="UniProtKB-SubCell"/>
</dbReference>
<dbReference type="InterPro" id="IPR001128">
    <property type="entry name" value="Cyt_P450"/>
</dbReference>
<dbReference type="GO" id="GO:0020037">
    <property type="term" value="F:heme binding"/>
    <property type="evidence" value="ECO:0007669"/>
    <property type="project" value="InterPro"/>
</dbReference>
<dbReference type="PRINTS" id="PR00385">
    <property type="entry name" value="P450"/>
</dbReference>
<dbReference type="PANTHER" id="PTHR24282">
    <property type="entry name" value="CYTOCHROME P450 FAMILY MEMBER"/>
    <property type="match status" value="1"/>
</dbReference>
<dbReference type="PANTHER" id="PTHR24282:SF20">
    <property type="entry name" value="CYTOCHROME P450 CYP749A22-LIKE"/>
    <property type="match status" value="1"/>
</dbReference>
<evidence type="ECO:0000256" key="4">
    <source>
        <dbReference type="ARBA" id="ARBA00022692"/>
    </source>
</evidence>
<comment type="similarity">
    <text evidence="2 12">Belongs to the cytochrome P450 family.</text>
</comment>
<evidence type="ECO:0000256" key="13">
    <source>
        <dbReference type="SAM" id="Phobius"/>
    </source>
</evidence>
<dbReference type="GO" id="GO:0016705">
    <property type="term" value="F:oxidoreductase activity, acting on paired donors, with incorporation or reduction of molecular oxygen"/>
    <property type="evidence" value="ECO:0007669"/>
    <property type="project" value="InterPro"/>
</dbReference>
<gene>
    <name evidence="14" type="ORF">MKW98_002672</name>
</gene>
<proteinExistence type="inferred from homology"/>
<dbReference type="InterPro" id="IPR017972">
    <property type="entry name" value="Cyt_P450_CS"/>
</dbReference>
<evidence type="ECO:0000256" key="12">
    <source>
        <dbReference type="RuleBase" id="RU000461"/>
    </source>
</evidence>
<keyword evidence="15" id="KW-1185">Reference proteome</keyword>
<evidence type="ECO:0000313" key="15">
    <source>
        <dbReference type="Proteomes" id="UP001202328"/>
    </source>
</evidence>
<keyword evidence="4 13" id="KW-0812">Transmembrane</keyword>
<evidence type="ECO:0000313" key="14">
    <source>
        <dbReference type="EMBL" id="KAI3885280.1"/>
    </source>
</evidence>
<feature type="transmembrane region" description="Helical" evidence="13">
    <location>
        <begin position="12"/>
        <end position="33"/>
    </location>
</feature>
<dbReference type="GO" id="GO:0033075">
    <property type="term" value="P:isoquinoline alkaloid biosynthetic process"/>
    <property type="evidence" value="ECO:0007669"/>
    <property type="project" value="UniProtKB-ARBA"/>
</dbReference>
<evidence type="ECO:0000256" key="5">
    <source>
        <dbReference type="ARBA" id="ARBA00022723"/>
    </source>
</evidence>
<feature type="binding site" description="axial binding residue" evidence="11">
    <location>
        <position position="475"/>
    </location>
    <ligand>
        <name>heme</name>
        <dbReference type="ChEBI" id="CHEBI:30413"/>
    </ligand>
    <ligandPart>
        <name>Fe</name>
        <dbReference type="ChEBI" id="CHEBI:18248"/>
    </ligandPart>
</feature>
<comment type="subcellular location">
    <subcellularLocation>
        <location evidence="1">Membrane</location>
    </subcellularLocation>
</comment>
<evidence type="ECO:0000256" key="9">
    <source>
        <dbReference type="ARBA" id="ARBA00023033"/>
    </source>
</evidence>
<dbReference type="InterPro" id="IPR036396">
    <property type="entry name" value="Cyt_P450_sf"/>
</dbReference>
<sequence length="527" mass="59950">MNMGVVEITILVLLPLPIGVLVLYLILILIKFLHRVWWNPIRITKHLSSQGIKGPPYKFLHGNTKEIHTSTKKSMTKPMKDLSHQIFPYVQPFQDTCTKIYGKNFLCWIGPQPTLFTAEIEFIKEVLNNKDGVYLKRESEGYVKKLLGDGLLITIEGEKWIKQRKLANQAFHAESLKGMVPAMIESVEVMVQKWKDYEGKEIEVFGEFKIMTFEVIARTAFGSSFAEGKHIFEMLLKLCSLVAANSLKIRIPGISKIFPTDEDIESDRLEREIRKSIIELIKKREEKVKMGELDGGYGNDYLGMLVKATHESDENKRISYQDVIDSCKTFLLAGHETTTGALTWTCLLLAIHTEWQDKARKEVFELFGDNKPNQYDNSLGKLKIMNMIINETLRLYPPTVSHTRRVAKQVHLGNKLMLPANMHVSVSTLALQHNPDIWGEDAGLFKPDRFSEGIAKATNNNNAAFLPFGLGPRFCVGSDFALTEIKIALAMILQQYHFTLSPAYIHSPVQRMTVRPQHGLQILLHTL</sequence>
<dbReference type="InterPro" id="IPR050665">
    <property type="entry name" value="Cytochrome_P450_Monooxygen"/>
</dbReference>
<comment type="cofactor">
    <cofactor evidence="11">
        <name>heme</name>
        <dbReference type="ChEBI" id="CHEBI:30413"/>
    </cofactor>
</comment>
<keyword evidence="10 13" id="KW-0472">Membrane</keyword>
<reference evidence="14" key="1">
    <citation type="submission" date="2022-04" db="EMBL/GenBank/DDBJ databases">
        <title>A functionally conserved STORR gene fusion in Papaver species that diverged 16.8 million years ago.</title>
        <authorList>
            <person name="Catania T."/>
        </authorList>
    </citation>
    <scope>NUCLEOTIDE SEQUENCE</scope>
    <source>
        <strain evidence="14">S-188037</strain>
    </source>
</reference>